<proteinExistence type="predicted"/>
<protein>
    <submittedName>
        <fullName evidence="1">Uncharacterized protein</fullName>
    </submittedName>
</protein>
<comment type="caution">
    <text evidence="1">The sequence shown here is derived from an EMBL/GenBank/DDBJ whole genome shotgun (WGS) entry which is preliminary data.</text>
</comment>
<gene>
    <name evidence="1" type="ORF">CYNAS_LOCUS1943</name>
</gene>
<evidence type="ECO:0000313" key="2">
    <source>
        <dbReference type="Proteomes" id="UP001176961"/>
    </source>
</evidence>
<evidence type="ECO:0000313" key="1">
    <source>
        <dbReference type="EMBL" id="CAJ0589960.1"/>
    </source>
</evidence>
<reference evidence="1" key="1">
    <citation type="submission" date="2023-07" db="EMBL/GenBank/DDBJ databases">
        <authorList>
            <consortium name="CYATHOMIX"/>
        </authorList>
    </citation>
    <scope>NUCLEOTIDE SEQUENCE</scope>
    <source>
        <strain evidence="1">N/A</strain>
    </source>
</reference>
<dbReference type="Proteomes" id="UP001176961">
    <property type="component" value="Unassembled WGS sequence"/>
</dbReference>
<dbReference type="EMBL" id="CATQJL010000001">
    <property type="protein sequence ID" value="CAJ0589960.1"/>
    <property type="molecule type" value="Genomic_DNA"/>
</dbReference>
<keyword evidence="2" id="KW-1185">Reference proteome</keyword>
<organism evidence="1 2">
    <name type="scientific">Cylicocyclus nassatus</name>
    <name type="common">Nematode worm</name>
    <dbReference type="NCBI Taxonomy" id="53992"/>
    <lineage>
        <taxon>Eukaryota</taxon>
        <taxon>Metazoa</taxon>
        <taxon>Ecdysozoa</taxon>
        <taxon>Nematoda</taxon>
        <taxon>Chromadorea</taxon>
        <taxon>Rhabditida</taxon>
        <taxon>Rhabditina</taxon>
        <taxon>Rhabditomorpha</taxon>
        <taxon>Strongyloidea</taxon>
        <taxon>Strongylidae</taxon>
        <taxon>Cylicocyclus</taxon>
    </lineage>
</organism>
<name>A0AA36GJY3_CYLNA</name>
<dbReference type="AlphaFoldDB" id="A0AA36GJY3"/>
<sequence>MHAVVVSNPLPILITCIKDVRINYSGETATLNCPDNYRLKIRYGDGKIQGDVTVKQFKANFQIYCLDGRWGVFNKDESAKKDVSSGEEITGLACHKGLEAKLKPLAT</sequence>
<accession>A0AA36GJY3</accession>